<feature type="signal peptide" evidence="1">
    <location>
        <begin position="1"/>
        <end position="25"/>
    </location>
</feature>
<gene>
    <name evidence="2" type="primary">gldD</name>
    <name evidence="2" type="ORF">EG240_00805</name>
</gene>
<dbReference type="InterPro" id="IPR019850">
    <property type="entry name" value="GldD-like"/>
</dbReference>
<dbReference type="Pfam" id="PF25593">
    <property type="entry name" value="GldD_lipo"/>
    <property type="match status" value="1"/>
</dbReference>
<organism evidence="2 3">
    <name type="scientific">Paenimyroides tangerinum</name>
    <dbReference type="NCBI Taxonomy" id="2488728"/>
    <lineage>
        <taxon>Bacteria</taxon>
        <taxon>Pseudomonadati</taxon>
        <taxon>Bacteroidota</taxon>
        <taxon>Flavobacteriia</taxon>
        <taxon>Flavobacteriales</taxon>
        <taxon>Flavobacteriaceae</taxon>
        <taxon>Paenimyroides</taxon>
    </lineage>
</organism>
<dbReference type="AlphaFoldDB" id="A0A3P3WG17"/>
<accession>A0A3P3WG17</accession>
<dbReference type="NCBIfam" id="TIGR03512">
    <property type="entry name" value="GldD_lipo"/>
    <property type="match status" value="1"/>
</dbReference>
<evidence type="ECO:0000313" key="2">
    <source>
        <dbReference type="EMBL" id="RRJ93337.1"/>
    </source>
</evidence>
<protein>
    <submittedName>
        <fullName evidence="2">Gliding motility lipoprotein GldD</fullName>
    </submittedName>
</protein>
<feature type="chain" id="PRO_5017953035" evidence="1">
    <location>
        <begin position="26"/>
        <end position="187"/>
    </location>
</feature>
<name>A0A3P3WG17_9FLAO</name>
<dbReference type="OrthoDB" id="679501at2"/>
<evidence type="ECO:0000256" key="1">
    <source>
        <dbReference type="SAM" id="SignalP"/>
    </source>
</evidence>
<reference evidence="2 3" key="1">
    <citation type="submission" date="2018-11" db="EMBL/GenBank/DDBJ databases">
        <title>Flavobacterium sp. nov., YIM 102701-2 draft genome.</title>
        <authorList>
            <person name="Li G."/>
            <person name="Jiang Y."/>
        </authorList>
    </citation>
    <scope>NUCLEOTIDE SEQUENCE [LARGE SCALE GENOMIC DNA]</scope>
    <source>
        <strain evidence="2 3">YIM 102701-2</strain>
    </source>
</reference>
<proteinExistence type="predicted"/>
<evidence type="ECO:0000313" key="3">
    <source>
        <dbReference type="Proteomes" id="UP000275719"/>
    </source>
</evidence>
<sequence>MKQITKIAFLLFTSALFLTSCTKEAKPKPDSLLRLEYPNPVYKNFDETCAFSFQKNELSIVEQEKNCAFKINYPKLKATIYMNYKPVNGDLNKLLKDAQKLTYDHTIKADGIIEQPFVNPDNKVYGMFYEVEGDAATNVQFYATDSVKNFVVGSLYFYAKPNYDSIYPAAAYIKDDIRRIMESIQWK</sequence>
<keyword evidence="3" id="KW-1185">Reference proteome</keyword>
<dbReference type="RefSeq" id="WP_125016420.1">
    <property type="nucleotide sequence ID" value="NZ_RQVQ01000001.1"/>
</dbReference>
<dbReference type="PROSITE" id="PS51257">
    <property type="entry name" value="PROKAR_LIPOPROTEIN"/>
    <property type="match status" value="1"/>
</dbReference>
<keyword evidence="2" id="KW-0449">Lipoprotein</keyword>
<dbReference type="Proteomes" id="UP000275719">
    <property type="component" value="Unassembled WGS sequence"/>
</dbReference>
<comment type="caution">
    <text evidence="2">The sequence shown here is derived from an EMBL/GenBank/DDBJ whole genome shotgun (WGS) entry which is preliminary data.</text>
</comment>
<dbReference type="EMBL" id="RQVQ01000001">
    <property type="protein sequence ID" value="RRJ93337.1"/>
    <property type="molecule type" value="Genomic_DNA"/>
</dbReference>
<keyword evidence="1" id="KW-0732">Signal</keyword>